<keyword evidence="1" id="KW-1133">Transmembrane helix</keyword>
<sequence length="109" mass="13020">MIFFLDALLPPEPRNFLLCHTLWNSLPDPEPWNWWRRRRWNCLSSFCSINSTVLYLLHVIMFINSLISLVKFVVQAMRDHKNDDRNKTHEVHDEVPTSIIYQPRATDPT</sequence>
<proteinExistence type="predicted"/>
<keyword evidence="3" id="KW-1185">Reference proteome</keyword>
<organism evidence="2 3">
    <name type="scientific">Parasponia andersonii</name>
    <name type="common">Sponia andersonii</name>
    <dbReference type="NCBI Taxonomy" id="3476"/>
    <lineage>
        <taxon>Eukaryota</taxon>
        <taxon>Viridiplantae</taxon>
        <taxon>Streptophyta</taxon>
        <taxon>Embryophyta</taxon>
        <taxon>Tracheophyta</taxon>
        <taxon>Spermatophyta</taxon>
        <taxon>Magnoliopsida</taxon>
        <taxon>eudicotyledons</taxon>
        <taxon>Gunneridae</taxon>
        <taxon>Pentapetalae</taxon>
        <taxon>rosids</taxon>
        <taxon>fabids</taxon>
        <taxon>Rosales</taxon>
        <taxon>Cannabaceae</taxon>
        <taxon>Parasponia</taxon>
    </lineage>
</organism>
<keyword evidence="1" id="KW-0812">Transmembrane</keyword>
<comment type="caution">
    <text evidence="2">The sequence shown here is derived from an EMBL/GenBank/DDBJ whole genome shotgun (WGS) entry which is preliminary data.</text>
</comment>
<evidence type="ECO:0000313" key="3">
    <source>
        <dbReference type="Proteomes" id="UP000237105"/>
    </source>
</evidence>
<feature type="transmembrane region" description="Helical" evidence="1">
    <location>
        <begin position="53"/>
        <end position="74"/>
    </location>
</feature>
<keyword evidence="1" id="KW-0472">Membrane</keyword>
<protein>
    <submittedName>
        <fullName evidence="2">Uncharacterized protein</fullName>
    </submittedName>
</protein>
<dbReference type="AlphaFoldDB" id="A0A2P5D0D1"/>
<dbReference type="EMBL" id="JXTB01000077">
    <property type="protein sequence ID" value="PON66685.1"/>
    <property type="molecule type" value="Genomic_DNA"/>
</dbReference>
<accession>A0A2P5D0D1</accession>
<gene>
    <name evidence="2" type="ORF">PanWU01x14_107220</name>
</gene>
<dbReference type="Proteomes" id="UP000237105">
    <property type="component" value="Unassembled WGS sequence"/>
</dbReference>
<evidence type="ECO:0000313" key="2">
    <source>
        <dbReference type="EMBL" id="PON66685.1"/>
    </source>
</evidence>
<reference evidence="3" key="1">
    <citation type="submission" date="2016-06" db="EMBL/GenBank/DDBJ databases">
        <title>Parallel loss of symbiosis genes in relatives of nitrogen-fixing non-legume Parasponia.</title>
        <authorList>
            <person name="Van Velzen R."/>
            <person name="Holmer R."/>
            <person name="Bu F."/>
            <person name="Rutten L."/>
            <person name="Van Zeijl A."/>
            <person name="Liu W."/>
            <person name="Santuari L."/>
            <person name="Cao Q."/>
            <person name="Sharma T."/>
            <person name="Shen D."/>
            <person name="Roswanjaya Y."/>
            <person name="Wardhani T."/>
            <person name="Kalhor M.S."/>
            <person name="Jansen J."/>
            <person name="Van den Hoogen J."/>
            <person name="Gungor B."/>
            <person name="Hartog M."/>
            <person name="Hontelez J."/>
            <person name="Verver J."/>
            <person name="Yang W.-C."/>
            <person name="Schijlen E."/>
            <person name="Repin R."/>
            <person name="Schilthuizen M."/>
            <person name="Schranz E."/>
            <person name="Heidstra R."/>
            <person name="Miyata K."/>
            <person name="Fedorova E."/>
            <person name="Kohlen W."/>
            <person name="Bisseling T."/>
            <person name="Smit S."/>
            <person name="Geurts R."/>
        </authorList>
    </citation>
    <scope>NUCLEOTIDE SEQUENCE [LARGE SCALE GENOMIC DNA]</scope>
    <source>
        <strain evidence="3">cv. WU1-14</strain>
    </source>
</reference>
<evidence type="ECO:0000256" key="1">
    <source>
        <dbReference type="SAM" id="Phobius"/>
    </source>
</evidence>
<name>A0A2P5D0D1_PARAD</name>